<evidence type="ECO:0000256" key="2">
    <source>
        <dbReference type="SAM" id="MobiDB-lite"/>
    </source>
</evidence>
<dbReference type="GO" id="GO:0006281">
    <property type="term" value="P:DNA repair"/>
    <property type="evidence" value="ECO:0007669"/>
    <property type="project" value="UniProtKB-KW"/>
</dbReference>
<feature type="region of interest" description="Disordered" evidence="2">
    <location>
        <begin position="3532"/>
        <end position="3551"/>
    </location>
</feature>
<keyword evidence="1" id="KW-0227">DNA damage</keyword>
<feature type="region of interest" description="Disordered" evidence="2">
    <location>
        <begin position="2238"/>
        <end position="2257"/>
    </location>
</feature>
<feature type="region of interest" description="Disordered" evidence="2">
    <location>
        <begin position="2667"/>
        <end position="2693"/>
    </location>
</feature>
<keyword evidence="1" id="KW-0233">DNA recombination</keyword>
<feature type="compositionally biased region" description="Polar residues" evidence="2">
    <location>
        <begin position="710"/>
        <end position="743"/>
    </location>
</feature>
<dbReference type="EMBL" id="AGNL01019251">
    <property type="protein sequence ID" value="EJK61968.1"/>
    <property type="molecule type" value="Genomic_DNA"/>
</dbReference>
<feature type="domain" description="DNA helicase Pif1-like DEAD-box helicase" evidence="3">
    <location>
        <begin position="3127"/>
        <end position="3268"/>
    </location>
</feature>
<dbReference type="eggNOG" id="ENOG502SP2K">
    <property type="taxonomic scope" value="Eukaryota"/>
</dbReference>
<dbReference type="GO" id="GO:0005524">
    <property type="term" value="F:ATP binding"/>
    <property type="evidence" value="ECO:0007669"/>
    <property type="project" value="UniProtKB-KW"/>
</dbReference>
<feature type="compositionally biased region" description="Polar residues" evidence="2">
    <location>
        <begin position="2384"/>
        <end position="2400"/>
    </location>
</feature>
<evidence type="ECO:0000313" key="6">
    <source>
        <dbReference type="Proteomes" id="UP000266841"/>
    </source>
</evidence>
<dbReference type="InterPro" id="IPR046700">
    <property type="entry name" value="DUF6570"/>
</dbReference>
<feature type="compositionally biased region" description="Acidic residues" evidence="2">
    <location>
        <begin position="2603"/>
        <end position="2622"/>
    </location>
</feature>
<dbReference type="Gene3D" id="3.40.50.300">
    <property type="entry name" value="P-loop containing nucleotide triphosphate hydrolases"/>
    <property type="match status" value="2"/>
</dbReference>
<feature type="region of interest" description="Disordered" evidence="2">
    <location>
        <begin position="1214"/>
        <end position="1243"/>
    </location>
</feature>
<dbReference type="SUPFAM" id="SSF52540">
    <property type="entry name" value="P-loop containing nucleoside triphosphate hydrolases"/>
    <property type="match status" value="2"/>
</dbReference>
<proteinExistence type="inferred from homology"/>
<feature type="region of interest" description="Disordered" evidence="2">
    <location>
        <begin position="2973"/>
        <end position="3052"/>
    </location>
</feature>
<keyword evidence="1" id="KW-0547">Nucleotide-binding</keyword>
<keyword evidence="1" id="KW-0067">ATP-binding</keyword>
<accession>K0S744</accession>
<feature type="region of interest" description="Disordered" evidence="2">
    <location>
        <begin position="3060"/>
        <end position="3079"/>
    </location>
</feature>
<reference evidence="5 6" key="1">
    <citation type="journal article" date="2012" name="Genome Biol.">
        <title>Genome and low-iron response of an oceanic diatom adapted to chronic iron limitation.</title>
        <authorList>
            <person name="Lommer M."/>
            <person name="Specht M."/>
            <person name="Roy A.S."/>
            <person name="Kraemer L."/>
            <person name="Andreson R."/>
            <person name="Gutowska M.A."/>
            <person name="Wolf J."/>
            <person name="Bergner S.V."/>
            <person name="Schilhabel M.B."/>
            <person name="Klostermeier U.C."/>
            <person name="Beiko R.G."/>
            <person name="Rosenstiel P."/>
            <person name="Hippler M."/>
            <person name="Laroche J."/>
        </authorList>
    </citation>
    <scope>NUCLEOTIDE SEQUENCE [LARGE SCALE GENOMIC DNA]</scope>
    <source>
        <strain evidence="5 6">CCMP1005</strain>
    </source>
</reference>
<feature type="compositionally biased region" description="Acidic residues" evidence="2">
    <location>
        <begin position="1513"/>
        <end position="1525"/>
    </location>
</feature>
<keyword evidence="1" id="KW-0378">Hydrolase</keyword>
<dbReference type="Pfam" id="PF20209">
    <property type="entry name" value="DUF6570"/>
    <property type="match status" value="1"/>
</dbReference>
<keyword evidence="1" id="KW-0234">DNA repair</keyword>
<dbReference type="Proteomes" id="UP000266841">
    <property type="component" value="Unassembled WGS sequence"/>
</dbReference>
<feature type="compositionally biased region" description="Basic residues" evidence="2">
    <location>
        <begin position="72"/>
        <end position="85"/>
    </location>
</feature>
<feature type="region of interest" description="Disordered" evidence="2">
    <location>
        <begin position="2602"/>
        <end position="2640"/>
    </location>
</feature>
<dbReference type="InterPro" id="IPR051055">
    <property type="entry name" value="PIF1_helicase"/>
</dbReference>
<feature type="region of interest" description="Disordered" evidence="2">
    <location>
        <begin position="2371"/>
        <end position="2422"/>
    </location>
</feature>
<comment type="similarity">
    <text evidence="1">Belongs to the helicase family.</text>
</comment>
<feature type="compositionally biased region" description="Low complexity" evidence="2">
    <location>
        <begin position="51"/>
        <end position="62"/>
    </location>
</feature>
<evidence type="ECO:0000259" key="3">
    <source>
        <dbReference type="Pfam" id="PF05970"/>
    </source>
</evidence>
<protein>
    <recommendedName>
        <fullName evidence="1">ATP-dependent DNA helicase</fullName>
        <ecNumber evidence="1">5.6.2.3</ecNumber>
    </recommendedName>
</protein>
<dbReference type="GO" id="GO:0006310">
    <property type="term" value="P:DNA recombination"/>
    <property type="evidence" value="ECO:0007669"/>
    <property type="project" value="UniProtKB-KW"/>
</dbReference>
<dbReference type="InterPro" id="IPR027417">
    <property type="entry name" value="P-loop_NTPase"/>
</dbReference>
<feature type="compositionally biased region" description="Acidic residues" evidence="2">
    <location>
        <begin position="2677"/>
        <end position="2690"/>
    </location>
</feature>
<feature type="compositionally biased region" description="Acidic residues" evidence="2">
    <location>
        <begin position="3040"/>
        <end position="3052"/>
    </location>
</feature>
<feature type="region of interest" description="Disordered" evidence="2">
    <location>
        <begin position="655"/>
        <end position="750"/>
    </location>
</feature>
<organism evidence="5 6">
    <name type="scientific">Thalassiosira oceanica</name>
    <name type="common">Marine diatom</name>
    <dbReference type="NCBI Taxonomy" id="159749"/>
    <lineage>
        <taxon>Eukaryota</taxon>
        <taxon>Sar</taxon>
        <taxon>Stramenopiles</taxon>
        <taxon>Ochrophyta</taxon>
        <taxon>Bacillariophyta</taxon>
        <taxon>Coscinodiscophyceae</taxon>
        <taxon>Thalassiosirophycidae</taxon>
        <taxon>Thalassiosirales</taxon>
        <taxon>Thalassiosiraceae</taxon>
        <taxon>Thalassiosira</taxon>
    </lineage>
</organism>
<sequence>MLVYCERKRLGWLTVFRSSVRKYSVTDFSSAVVELKVDKDAPTATTRTECSTITSPSTSLSSTDRRFSTASKKAKRKKNARKKLKEAHDRAVMRRRRAREARESNSTAVQEIDRPSSHKGWSADFGFCPGTAIPSPSRVRDNPSVCHHKGMSVETRCYLYRPNHPSSPLEKGRLPTRFVAGRRLKSGKYLKEMCHGRTRSYPKRLRRLERKVARRRRQEQLDVQGVKVEDVPMSEDEELALLLSPERNLRPSDGLFLEPVTDIQTPERIARPADTSQSAVPSSTSAPILNRTVRLVGGSRIDSAVNVFGLGTDGPITCPNVTGSSCFLSSALLLLRPAVPYILRNEDVFELDEVQEMFHDRVKAMHEPFMEFVAAMHVNLQNEDAMTSILNELYEASGLEATSDDAAEFWHLFIMPLLRAKKVSHLFDQAATHIWTGNESEGQFGLLNENITPNASHHSGFIKVEVHDTMQEAVSTAVCAEREYTPRELYDIAENKINEAERSGKNKLSDEQKANIKAQYIRKGNEHVYLREQTPFILFNISRVQNGDSTGLDRRMVLDQEITMSVALDDDGNSTVERNFKLATVVLYRGRNNRASDHYFVLNEYETGVYMQDDARLFGPKSWDDWKELTSDKIKDTCSYMALYVRKTLESCPVEEDGPGQSMCHKAPTSVEKDSASAEEKVQCQSFIHRPKDGERSVQSQTDAGRAVQRSVQSGRTQAQIEQSNALSNPKRTQAQIEQSNAGRSPLARRTENARYYEKRKRAILLKMRKYYRDNRSLMIQKSARYYNENKVRINARRIAKKKETERSNESMRANFSLGKNVLPIDDLPPGLGGSEVQCCTFADAEREVDTAVRQLRDNSGGCGCGDSCELKELQEKPREELTEIERNRFRELVVKGLGGCEGQRCTFADAEREVETAVMQLHFNSGRHRNRDALELKKLQGTEWKKLTLAERNRFRELVAKLEDQISGECVNPASQKEALGKFFKRQGLGLSWGGWSGESAEGSKDMPFYCCASCGVQYAGDADPYERKTLDELQFLEYDEEEQVWMEEKMNDERFDAAVIPCDGKGGTRTVQFWKAYNFFPLAKDAGRYFHLYPQYVEHNFEDYEDDEELEELDDLLDTILPDTSHDGVDPDVFARLQEKYIRMNDDSGTDSALFCPYRGRLQFDFPDASKISPLLYIGDEDAALSNRNRSDAEAIIRRGLYRRDSIRVREGPSLTGTATHDWPSPAAGMASPNSPSSPLDDYMRRTSHPPRVEFCESELAQLAATMPEKFSAMLCHNCAKCCGNDTVPKYSLKNGVDFGDPDRIHLEDLNAIEKHIISPVRLYAQVIKMEGAKEQSKGAAQRSDGGRPSQYTLRGSVICFKHESTAVCSDLLSVENMKRDLQLQFVGPDGGWDWMYNRCYGKDPARLVGEAYKIYAWLKFLKLVHPAYEDMPDLPAVEEISARLATLAEELMEESFKTLDDVRLKESMKARDDIARVRNAMSDDEDGRPAEEAEGGNARGEQPDGRGEAEDGEEADDQEEVEAGPAGTPMRYVLMTGQGDTANQNPGDSVHETLRSVAELFGTDVNEAARDYRRTAAGERADSVVGRTDRDDDERILANEDQYNCDIIDEEDNVVRRDSNPINEFTDGECARIYPFPTVSLFGRMYGKVKGPLTESQCRHCLLHCGKRFARERLFLFSEFDKRQRHQNSLGVHLKMNASKKEFRTLAETFRKRGFQRDIKDAVRNPTGPGAKRILRKIGPLLKQSGKKTPLGTFERHDAMGEILAMGREYGSPTCMMTFAMDDANSANVMRLSLRSTNNVDFPSLAPETALERLKHGRLICEGNVDCSYAGLAKLANENPVAVALEYKKILINVMATLVGIKPEKISTKSFYRGWSNRGVVVGSARAFIGVTETQVRAIIPPRFQRRPIQCSSPRPPPPPRSAVSHADRRNLAGVVVPLSQARGGLHFHVIIWGGLSPELLECAATVPELFDAVSKVLESQFRTSLPREMHVFDLVKKNKGVNCRGGLKDKNTLSKLSSLNSLLLRKSTKRKRPSTNPCLFPKFNYGTGFLKRHSSEVPRALLRPPDPDECRCRFVNFANITASVFNMHRHCFTCHKGQAGKTGCRLNMPRTKHARTAYVQIVPRTEPEDFDEAQDDTGEENDVSYRVLKEVQPLHEVELDPKDSLWPFRDLDPRVIAINQKRSLLRELPELLEKDDDERAKEEILNNLKEAMGYRISLLHGRGKLKNKENALFRGQPPERIPPDDVTFTEDESRGSRDPNCLYSAMQHLLFLSGVKVPSVGVLRKVTLDYLVENRDRVVPGHGPECSSGRSLASIVEEDAGMTVEEYRQVKGEANPRSKSCCWGEAIDVKLFAMRFNVNVAVYRAEEGPDGGGSTRRPPTASTGLSAASSMETNRPSPFASYADKASTGTRRPAGKRKSTRNDTIWTLKLIDLLIAEIRPASLEQLRDLYDSVSSKLVGRNGYVAEFNEVVSAALGVNTNCLFLGSREQSKSAVFYLGPYICKDLVKITDAFDLMLEAIDHANKYDSQAANPKDDERFTQRILTRVLNKLNSMVEISDTQVAATLLGLQSGLCSDIFSGLDATRYMKFIANQKTGGLLEVDDDTDDERSEDNPEEDDGSMANFIAGEDEGDDDDQEQLSDEAAFDLEEAAEENRVLDIVAAEEGHPCSREGPPPDDEADSDDESEDANDRFDCPFELKAERCPFGPGNVYMDNEEQYHSVTFPEMYFNRGKALEKLTLDEYLRVISCRKKPKECKGPGKRGRKCNTKFPFPEKFPLHNSHDQVLKSKHCTLKFFKSPPRHPGPEPSKCEEKKHKKWLKEANNYGFYYLTLFRPEIGNCGEEGEGENRKGYDWKTFVEYVQKLEVSILQIDRLRLERMECVAHSWKSKFQNRKMLADFRGRDRDLWNKREREDYIKSVRQQEEDEKKRFDGVFPEHENEDEVEMLSLSRQLSIMMTVNFSDQVNLGLDGFHRNLSPRTGQPRRPAGPQGPSVSIAESKPEMARELKTAKRRRDEDEDDEEGSRQGSGHDELDMMSLSEDEDEWGEEVDSDVDEHDFFPSQEHHARGGRRPQHLDRDVLLRKSTEDADRYLKTRSLSKDQEGVVQAMRTHFVALKDGSEKEDNYEAPILLVTGGPGVGKSYVVHTLAGLAKEMDVGDQVRMAYIGIAAVGIDGYSACSLMDIPTDFDKESREKARGWNMDRLTQFNQKFNPKRISCVVFDEISTVKPEVLGYLNLRLQEATQCNKPFGGLAMIMLGDFDQMKPVGAPCTIPSTIMTREVGRRKKARNIFAHGSKHQVTKVGGNGLEVFKKARHMRLTEQHRSLDREHTELLEKMSGGHQLTSDDLDNYKLLGEGRDGDADFRFATVLAKRFAKENGTHVIRWQRKISSWRGKPRKEAQRSRAKQAEPCFWEYYVEGALGYINKNVNIDIRLANGTMMRYHSISPGSDEIEKYLLEETSRVPPGGVITLNKPPEIINVEVFPDLEGDDDNTKDLNRRLRREWTHGRIEDGDEGEDGDRRVIIPVAKDSSLKTKSEPVRGAGTAGRGTKYHPSSVSLQDHFPLELGFAMTVHKAQGRTIRRLILSLSCHPCGTLRLSWEALYVALSRVRRRDDIRILLKQGMDRKDLDYVSALKKDKYVGYYFGGFRYEDDGSPPRWDRDLALTAMDEAEARRKRADERPYNDGA</sequence>
<feature type="domain" description="DUF6570" evidence="4">
    <location>
        <begin position="1288"/>
        <end position="1434"/>
    </location>
</feature>
<dbReference type="PANTHER" id="PTHR47642">
    <property type="entry name" value="ATP-DEPENDENT DNA HELICASE"/>
    <property type="match status" value="1"/>
</dbReference>
<comment type="caution">
    <text evidence="5">The sequence shown here is derived from an EMBL/GenBank/DDBJ whole genome shotgun (WGS) entry which is preliminary data.</text>
</comment>
<dbReference type="InterPro" id="IPR010285">
    <property type="entry name" value="DNA_helicase_pif1-like_DEAD"/>
</dbReference>
<evidence type="ECO:0000259" key="4">
    <source>
        <dbReference type="Pfam" id="PF20209"/>
    </source>
</evidence>
<name>K0S744_THAOC</name>
<dbReference type="GO" id="GO:0016887">
    <property type="term" value="F:ATP hydrolysis activity"/>
    <property type="evidence" value="ECO:0007669"/>
    <property type="project" value="RHEA"/>
</dbReference>
<dbReference type="CDD" id="cd18809">
    <property type="entry name" value="SF1_C_RecD"/>
    <property type="match status" value="1"/>
</dbReference>
<feature type="compositionally biased region" description="Low complexity" evidence="2">
    <location>
        <begin position="2979"/>
        <end position="2993"/>
    </location>
</feature>
<feature type="compositionally biased region" description="Basic and acidic residues" evidence="2">
    <location>
        <begin position="671"/>
        <end position="682"/>
    </location>
</feature>
<dbReference type="CDD" id="cd22744">
    <property type="entry name" value="OTU"/>
    <property type="match status" value="1"/>
</dbReference>
<dbReference type="OrthoDB" id="129851at2759"/>
<feature type="region of interest" description="Disordered" evidence="2">
    <location>
        <begin position="1478"/>
        <end position="1551"/>
    </location>
</feature>
<feature type="compositionally biased region" description="Polar residues" evidence="2">
    <location>
        <begin position="1541"/>
        <end position="1550"/>
    </location>
</feature>
<comment type="catalytic activity">
    <reaction evidence="1">
        <text>ATP + H2O = ADP + phosphate + H(+)</text>
        <dbReference type="Rhea" id="RHEA:13065"/>
        <dbReference type="ChEBI" id="CHEBI:15377"/>
        <dbReference type="ChEBI" id="CHEBI:15378"/>
        <dbReference type="ChEBI" id="CHEBI:30616"/>
        <dbReference type="ChEBI" id="CHEBI:43474"/>
        <dbReference type="ChEBI" id="CHEBI:456216"/>
        <dbReference type="EC" id="5.6.2.3"/>
    </reaction>
</comment>
<keyword evidence="6" id="KW-1185">Reference proteome</keyword>
<gene>
    <name evidence="5" type="ORF">THAOC_17449</name>
</gene>
<dbReference type="GO" id="GO:0043139">
    <property type="term" value="F:5'-3' DNA helicase activity"/>
    <property type="evidence" value="ECO:0007669"/>
    <property type="project" value="UniProtKB-EC"/>
</dbReference>
<evidence type="ECO:0000313" key="5">
    <source>
        <dbReference type="EMBL" id="EJK61968.1"/>
    </source>
</evidence>
<dbReference type="Pfam" id="PF05970">
    <property type="entry name" value="PIF1"/>
    <property type="match status" value="1"/>
</dbReference>
<feature type="region of interest" description="Disordered" evidence="2">
    <location>
        <begin position="44"/>
        <end position="118"/>
    </location>
</feature>
<evidence type="ECO:0000256" key="1">
    <source>
        <dbReference type="RuleBase" id="RU363044"/>
    </source>
</evidence>
<keyword evidence="1" id="KW-0347">Helicase</keyword>
<feature type="compositionally biased region" description="Basic and acidic residues" evidence="2">
    <location>
        <begin position="3000"/>
        <end position="3016"/>
    </location>
</feature>
<dbReference type="GO" id="GO:0000723">
    <property type="term" value="P:telomere maintenance"/>
    <property type="evidence" value="ECO:0007669"/>
    <property type="project" value="InterPro"/>
</dbReference>
<comment type="cofactor">
    <cofactor evidence="1">
        <name>Mg(2+)</name>
        <dbReference type="ChEBI" id="CHEBI:18420"/>
    </cofactor>
</comment>
<feature type="compositionally biased region" description="Acidic residues" evidence="2">
    <location>
        <begin position="2630"/>
        <end position="2640"/>
    </location>
</feature>
<dbReference type="EC" id="5.6.2.3" evidence="1"/>